<protein>
    <submittedName>
        <fullName evidence="2">Uncharacterized protein</fullName>
    </submittedName>
</protein>
<accession>A0A4U5NIF5</accession>
<reference evidence="2 3" key="1">
    <citation type="journal article" date="2015" name="Genome Biol.">
        <title>Comparative genomics of Steinernema reveals deeply conserved gene regulatory networks.</title>
        <authorList>
            <person name="Dillman A.R."/>
            <person name="Macchietto M."/>
            <person name="Porter C.F."/>
            <person name="Rogers A."/>
            <person name="Williams B."/>
            <person name="Antoshechkin I."/>
            <person name="Lee M.M."/>
            <person name="Goodwin Z."/>
            <person name="Lu X."/>
            <person name="Lewis E.E."/>
            <person name="Goodrich-Blair H."/>
            <person name="Stock S.P."/>
            <person name="Adams B.J."/>
            <person name="Sternberg P.W."/>
            <person name="Mortazavi A."/>
        </authorList>
    </citation>
    <scope>NUCLEOTIDE SEQUENCE [LARGE SCALE GENOMIC DNA]</scope>
    <source>
        <strain evidence="2 3">ALL</strain>
    </source>
</reference>
<name>A0A4U5NIF5_STECR</name>
<gene>
    <name evidence="2" type="ORF">L596_016221</name>
</gene>
<sequence>MRVFRLKFVESTMTKEQNEQPKASTSAPQVKKRPPIVSDAIERIHFLHQAASRLAESSKGPKKGLADRTAGQTDESHSAGETDRSFLENELDMTPLSGHRFLVIHRLEARPNVPNGHDGSMLHRNESRGPWDPTKLLQEVQTTLDRHPRRIARFQAPPRQEPPPAPDLPKLRS</sequence>
<feature type="compositionally biased region" description="Basic and acidic residues" evidence="1">
    <location>
        <begin position="120"/>
        <end position="129"/>
    </location>
</feature>
<evidence type="ECO:0000313" key="2">
    <source>
        <dbReference type="EMBL" id="TKR82503.1"/>
    </source>
</evidence>
<dbReference type="AlphaFoldDB" id="A0A4U5NIF5"/>
<dbReference type="Proteomes" id="UP000298663">
    <property type="component" value="Unassembled WGS sequence"/>
</dbReference>
<comment type="caution">
    <text evidence="2">The sequence shown here is derived from an EMBL/GenBank/DDBJ whole genome shotgun (WGS) entry which is preliminary data.</text>
</comment>
<keyword evidence="3" id="KW-1185">Reference proteome</keyword>
<reference evidence="2 3" key="2">
    <citation type="journal article" date="2019" name="G3 (Bethesda)">
        <title>Hybrid Assembly of the Genome of the Entomopathogenic Nematode Steinernema carpocapsae Identifies the X-Chromosome.</title>
        <authorList>
            <person name="Serra L."/>
            <person name="Macchietto M."/>
            <person name="Macias-Munoz A."/>
            <person name="McGill C.J."/>
            <person name="Rodriguez I.M."/>
            <person name="Rodriguez B."/>
            <person name="Murad R."/>
            <person name="Mortazavi A."/>
        </authorList>
    </citation>
    <scope>NUCLEOTIDE SEQUENCE [LARGE SCALE GENOMIC DNA]</scope>
    <source>
        <strain evidence="2 3">ALL</strain>
    </source>
</reference>
<organism evidence="2 3">
    <name type="scientific">Steinernema carpocapsae</name>
    <name type="common">Entomopathogenic nematode</name>
    <dbReference type="NCBI Taxonomy" id="34508"/>
    <lineage>
        <taxon>Eukaryota</taxon>
        <taxon>Metazoa</taxon>
        <taxon>Ecdysozoa</taxon>
        <taxon>Nematoda</taxon>
        <taxon>Chromadorea</taxon>
        <taxon>Rhabditida</taxon>
        <taxon>Tylenchina</taxon>
        <taxon>Panagrolaimomorpha</taxon>
        <taxon>Strongyloidoidea</taxon>
        <taxon>Steinernematidae</taxon>
        <taxon>Steinernema</taxon>
    </lineage>
</organism>
<feature type="region of interest" description="Disordered" evidence="1">
    <location>
        <begin position="52"/>
        <end position="91"/>
    </location>
</feature>
<feature type="compositionally biased region" description="Polar residues" evidence="1">
    <location>
        <begin position="11"/>
        <end position="28"/>
    </location>
</feature>
<evidence type="ECO:0000256" key="1">
    <source>
        <dbReference type="SAM" id="MobiDB-lite"/>
    </source>
</evidence>
<proteinExistence type="predicted"/>
<feature type="region of interest" description="Disordered" evidence="1">
    <location>
        <begin position="10"/>
        <end position="35"/>
    </location>
</feature>
<evidence type="ECO:0000313" key="3">
    <source>
        <dbReference type="Proteomes" id="UP000298663"/>
    </source>
</evidence>
<feature type="region of interest" description="Disordered" evidence="1">
    <location>
        <begin position="113"/>
        <end position="173"/>
    </location>
</feature>
<feature type="compositionally biased region" description="Basic and acidic residues" evidence="1">
    <location>
        <begin position="74"/>
        <end position="87"/>
    </location>
</feature>
<dbReference type="EMBL" id="AZBU02000004">
    <property type="protein sequence ID" value="TKR82503.1"/>
    <property type="molecule type" value="Genomic_DNA"/>
</dbReference>